<evidence type="ECO:0000256" key="1">
    <source>
        <dbReference type="ARBA" id="ARBA00022630"/>
    </source>
</evidence>
<keyword evidence="4" id="KW-0503">Monooxygenase</keyword>
<name>A0ABP4IUW3_9ACTN</name>
<evidence type="ECO:0000313" key="6">
    <source>
        <dbReference type="Proteomes" id="UP001499863"/>
    </source>
</evidence>
<organism evidence="5 6">
    <name type="scientific">Kitasatospora putterlickiae</name>
    <dbReference type="NCBI Taxonomy" id="221725"/>
    <lineage>
        <taxon>Bacteria</taxon>
        <taxon>Bacillati</taxon>
        <taxon>Actinomycetota</taxon>
        <taxon>Actinomycetes</taxon>
        <taxon>Kitasatosporales</taxon>
        <taxon>Streptomycetaceae</taxon>
        <taxon>Kitasatospora</taxon>
    </lineage>
</organism>
<evidence type="ECO:0000256" key="3">
    <source>
        <dbReference type="ARBA" id="ARBA00023002"/>
    </source>
</evidence>
<dbReference type="Gene3D" id="3.20.20.30">
    <property type="entry name" value="Luciferase-like domain"/>
    <property type="match status" value="1"/>
</dbReference>
<dbReference type="PANTHER" id="PTHR30011">
    <property type="entry name" value="ALKANESULFONATE MONOOXYGENASE-RELATED"/>
    <property type="match status" value="1"/>
</dbReference>
<keyword evidence="3" id="KW-0560">Oxidoreductase</keyword>
<accession>A0ABP4IUW3</accession>
<reference evidence="6" key="1">
    <citation type="journal article" date="2019" name="Int. J. Syst. Evol. Microbiol.">
        <title>The Global Catalogue of Microorganisms (GCM) 10K type strain sequencing project: providing services to taxonomists for standard genome sequencing and annotation.</title>
        <authorList>
            <consortium name="The Broad Institute Genomics Platform"/>
            <consortium name="The Broad Institute Genome Sequencing Center for Infectious Disease"/>
            <person name="Wu L."/>
            <person name="Ma J."/>
        </authorList>
    </citation>
    <scope>NUCLEOTIDE SEQUENCE [LARGE SCALE GENOMIC DNA]</scope>
    <source>
        <strain evidence="6">JCM 12393</strain>
    </source>
</reference>
<dbReference type="Proteomes" id="UP001499863">
    <property type="component" value="Unassembled WGS sequence"/>
</dbReference>
<dbReference type="SUPFAM" id="SSF51679">
    <property type="entry name" value="Bacterial luciferase-like"/>
    <property type="match status" value="1"/>
</dbReference>
<evidence type="ECO:0000256" key="4">
    <source>
        <dbReference type="ARBA" id="ARBA00023033"/>
    </source>
</evidence>
<gene>
    <name evidence="5" type="ORF">GCM10009639_36960</name>
</gene>
<dbReference type="EMBL" id="BAAAKJ010000201">
    <property type="protein sequence ID" value="GAA1398429.1"/>
    <property type="molecule type" value="Genomic_DNA"/>
</dbReference>
<dbReference type="PANTHER" id="PTHR30011:SF16">
    <property type="entry name" value="C2H2 FINGER DOMAIN TRANSCRIPTION FACTOR (EUROFUNG)-RELATED"/>
    <property type="match status" value="1"/>
</dbReference>
<dbReference type="InterPro" id="IPR036661">
    <property type="entry name" value="Luciferase-like_sf"/>
</dbReference>
<dbReference type="InterPro" id="IPR051260">
    <property type="entry name" value="Diverse_substr_monoxygenases"/>
</dbReference>
<sequence>MAIVPYTGPAEARALRQDLAERLSAHGRSPGALRVLTAVTYALGGAPATAREGAADIAGTPGEVADALTAYARDGGSDGFLLTPHPAAGPLDEFVDQVVPLLRARGAHRTGYTGTTLRDHLGLARTRRPSRETAA</sequence>
<comment type="caution">
    <text evidence="5">The sequence shown here is derived from an EMBL/GenBank/DDBJ whole genome shotgun (WGS) entry which is preliminary data.</text>
</comment>
<keyword evidence="1" id="KW-0285">Flavoprotein</keyword>
<evidence type="ECO:0000256" key="2">
    <source>
        <dbReference type="ARBA" id="ARBA00022643"/>
    </source>
</evidence>
<evidence type="ECO:0000313" key="5">
    <source>
        <dbReference type="EMBL" id="GAA1398429.1"/>
    </source>
</evidence>
<proteinExistence type="predicted"/>
<protein>
    <submittedName>
        <fullName evidence="5">Uncharacterized protein</fullName>
    </submittedName>
</protein>
<keyword evidence="6" id="KW-1185">Reference proteome</keyword>
<keyword evidence="2" id="KW-0288">FMN</keyword>